<dbReference type="Proteomes" id="UP000195607">
    <property type="component" value="Chromosome I"/>
</dbReference>
<sequence>MEEESIIENFIKALEGAKGSMEFNFKEMSIKLPGMNANVVINGTLDVTAMPVHEKAKQ</sequence>
<evidence type="ECO:0000313" key="1">
    <source>
        <dbReference type="EMBL" id="SIM77340.1"/>
    </source>
</evidence>
<protein>
    <submittedName>
        <fullName evidence="1">Uncharacterized protein</fullName>
    </submittedName>
</protein>
<dbReference type="GeneID" id="55589087"/>
<organism evidence="1 2">
    <name type="scientific">Cuniculiplasma divulgatum</name>
    <dbReference type="NCBI Taxonomy" id="1673428"/>
    <lineage>
        <taxon>Archaea</taxon>
        <taxon>Methanobacteriati</taxon>
        <taxon>Thermoplasmatota</taxon>
        <taxon>Thermoplasmata</taxon>
        <taxon>Thermoplasmatales</taxon>
        <taxon>Cuniculiplasmataceae</taxon>
        <taxon>Cuniculiplasma</taxon>
    </lineage>
</organism>
<gene>
    <name evidence="1" type="ORF">CSP5_1546</name>
</gene>
<dbReference type="AlphaFoldDB" id="A0A1N5VXT3"/>
<proteinExistence type="predicted"/>
<name>A0A1N5VXT3_9ARCH</name>
<dbReference type="EMBL" id="LT671858">
    <property type="protein sequence ID" value="SIM77340.1"/>
    <property type="molecule type" value="Genomic_DNA"/>
</dbReference>
<accession>A0A1N5VXT3</accession>
<dbReference type="RefSeq" id="WP_172399436.1">
    <property type="nucleotide sequence ID" value="NZ_LT671858.1"/>
</dbReference>
<reference evidence="1 2" key="1">
    <citation type="submission" date="2016-04" db="EMBL/GenBank/DDBJ databases">
        <authorList>
            <person name="Evans L.H."/>
            <person name="Alamgir A."/>
            <person name="Owens N."/>
            <person name="Weber N.D."/>
            <person name="Virtaneva K."/>
            <person name="Barbian K."/>
            <person name="Babar A."/>
            <person name="Rosenke K."/>
        </authorList>
    </citation>
    <scope>NUCLEOTIDE SEQUENCE [LARGE SCALE GENOMIC DNA]</scope>
    <source>
        <strain evidence="2">S5(T) (JCM 30642 \VKM B-2941)</strain>
    </source>
</reference>
<evidence type="ECO:0000313" key="2">
    <source>
        <dbReference type="Proteomes" id="UP000195607"/>
    </source>
</evidence>